<evidence type="ECO:0000313" key="8">
    <source>
        <dbReference type="Proteomes" id="UP000716004"/>
    </source>
</evidence>
<reference evidence="7" key="1">
    <citation type="submission" date="2021-04" db="EMBL/GenBank/DDBJ databases">
        <title>Genomic insights into ecological role and evolution of a novel Thermoplasmata order Candidatus Sysuiplasmatales.</title>
        <authorList>
            <person name="Yuan Y."/>
        </authorList>
    </citation>
    <scope>NUCLEOTIDE SEQUENCE</scope>
    <source>
        <strain evidence="7">YP2-bin.285</strain>
    </source>
</reference>
<evidence type="ECO:0000256" key="5">
    <source>
        <dbReference type="SAM" id="Phobius"/>
    </source>
</evidence>
<feature type="transmembrane region" description="Helical" evidence="5">
    <location>
        <begin position="54"/>
        <end position="76"/>
    </location>
</feature>
<name>A0A8J7YM66_9ARCH</name>
<dbReference type="AlphaFoldDB" id="A0A8J7YM66"/>
<feature type="transmembrane region" description="Helical" evidence="5">
    <location>
        <begin position="27"/>
        <end position="48"/>
    </location>
</feature>
<protein>
    <submittedName>
        <fullName evidence="7">GtrA family protein</fullName>
    </submittedName>
</protein>
<evidence type="ECO:0000259" key="6">
    <source>
        <dbReference type="Pfam" id="PF04138"/>
    </source>
</evidence>
<comment type="subcellular location">
    <subcellularLocation>
        <location evidence="1">Membrane</location>
        <topology evidence="1">Multi-pass membrane protein</topology>
    </subcellularLocation>
</comment>
<feature type="transmembrane region" description="Helical" evidence="5">
    <location>
        <begin position="96"/>
        <end position="119"/>
    </location>
</feature>
<evidence type="ECO:0000256" key="4">
    <source>
        <dbReference type="ARBA" id="ARBA00023136"/>
    </source>
</evidence>
<keyword evidence="3 5" id="KW-1133">Transmembrane helix</keyword>
<dbReference type="Pfam" id="PF04138">
    <property type="entry name" value="GtrA_DPMS_TM"/>
    <property type="match status" value="1"/>
</dbReference>
<evidence type="ECO:0000256" key="1">
    <source>
        <dbReference type="ARBA" id="ARBA00004141"/>
    </source>
</evidence>
<gene>
    <name evidence="7" type="ORF">J9259_09450</name>
</gene>
<dbReference type="GO" id="GO:0000271">
    <property type="term" value="P:polysaccharide biosynthetic process"/>
    <property type="evidence" value="ECO:0007669"/>
    <property type="project" value="InterPro"/>
</dbReference>
<keyword evidence="2 5" id="KW-0812">Transmembrane</keyword>
<evidence type="ECO:0000313" key="7">
    <source>
        <dbReference type="EMBL" id="MBX8632719.1"/>
    </source>
</evidence>
<dbReference type="EMBL" id="JAGVSJ010000057">
    <property type="protein sequence ID" value="MBX8632719.1"/>
    <property type="molecule type" value="Genomic_DNA"/>
</dbReference>
<feature type="transmembrane region" description="Helical" evidence="5">
    <location>
        <begin position="125"/>
        <end position="148"/>
    </location>
</feature>
<feature type="domain" description="GtrA/DPMS transmembrane" evidence="6">
    <location>
        <begin position="26"/>
        <end position="148"/>
    </location>
</feature>
<evidence type="ECO:0000256" key="3">
    <source>
        <dbReference type="ARBA" id="ARBA00022989"/>
    </source>
</evidence>
<accession>A0A8J7YM66</accession>
<proteinExistence type="predicted"/>
<comment type="caution">
    <text evidence="7">The sequence shown here is derived from an EMBL/GenBank/DDBJ whole genome shotgun (WGS) entry which is preliminary data.</text>
</comment>
<evidence type="ECO:0000256" key="2">
    <source>
        <dbReference type="ARBA" id="ARBA00022692"/>
    </source>
</evidence>
<dbReference type="GO" id="GO:0016020">
    <property type="term" value="C:membrane"/>
    <property type="evidence" value="ECO:0007669"/>
    <property type="project" value="UniProtKB-SubCell"/>
</dbReference>
<dbReference type="InterPro" id="IPR007267">
    <property type="entry name" value="GtrA_DPMS_TM"/>
</dbReference>
<dbReference type="Proteomes" id="UP000716004">
    <property type="component" value="Unassembled WGS sequence"/>
</dbReference>
<sequence>MSSITPHLRIGSISDLLRRNWSRGYRYSISGFAGFLFFEAILFTGLRLLTTGSILFIDIGAAVSGTFVAFLLNEYWTFGKRVSSDAAGKLLVKRIVAFQGVNAAGNAIIIGIQILLLSYLALEPLIGTLIASVAATPVDYYLSSVFVWKVGI</sequence>
<keyword evidence="4 5" id="KW-0472">Membrane</keyword>
<organism evidence="7 8">
    <name type="scientific">Candidatus Sysuiplasma superficiale</name>
    <dbReference type="NCBI Taxonomy" id="2823368"/>
    <lineage>
        <taxon>Archaea</taxon>
        <taxon>Methanobacteriati</taxon>
        <taxon>Thermoplasmatota</taxon>
        <taxon>Thermoplasmata</taxon>
        <taxon>Candidatus Sysuiplasmatales</taxon>
        <taxon>Candidatus Sysuiplasmataceae</taxon>
        <taxon>Candidatus Sysuiplasma</taxon>
    </lineage>
</organism>